<evidence type="ECO:0000256" key="1">
    <source>
        <dbReference type="SAM" id="MobiDB-lite"/>
    </source>
</evidence>
<feature type="region of interest" description="Disordered" evidence="1">
    <location>
        <begin position="69"/>
        <end position="109"/>
    </location>
</feature>
<gene>
    <name evidence="2" type="ORF">E4U57_004731</name>
</gene>
<proteinExistence type="predicted"/>
<organism evidence="2 3">
    <name type="scientific">Claviceps arundinis</name>
    <dbReference type="NCBI Taxonomy" id="1623583"/>
    <lineage>
        <taxon>Eukaryota</taxon>
        <taxon>Fungi</taxon>
        <taxon>Dikarya</taxon>
        <taxon>Ascomycota</taxon>
        <taxon>Pezizomycotina</taxon>
        <taxon>Sordariomycetes</taxon>
        <taxon>Hypocreomycetidae</taxon>
        <taxon>Hypocreales</taxon>
        <taxon>Clavicipitaceae</taxon>
        <taxon>Claviceps</taxon>
    </lineage>
</organism>
<dbReference type="Proteomes" id="UP000742024">
    <property type="component" value="Unassembled WGS sequence"/>
</dbReference>
<protein>
    <submittedName>
        <fullName evidence="2">Uncharacterized protein</fullName>
    </submittedName>
</protein>
<keyword evidence="3" id="KW-1185">Reference proteome</keyword>
<reference evidence="2 3" key="1">
    <citation type="journal article" date="2020" name="bioRxiv">
        <title>Whole genome comparisons of ergot fungi reveals the divergence and evolution of species within the genus Claviceps are the result of varying mechanisms driving genome evolution and host range expansion.</title>
        <authorList>
            <person name="Wyka S.A."/>
            <person name="Mondo S.J."/>
            <person name="Liu M."/>
            <person name="Dettman J."/>
            <person name="Nalam V."/>
            <person name="Broders K.D."/>
        </authorList>
    </citation>
    <scope>NUCLEOTIDE SEQUENCE [LARGE SCALE GENOMIC DNA]</scope>
    <source>
        <strain evidence="2 3">LM583</strain>
    </source>
</reference>
<comment type="caution">
    <text evidence="2">The sequence shown here is derived from an EMBL/GenBank/DDBJ whole genome shotgun (WGS) entry which is preliminary data.</text>
</comment>
<evidence type="ECO:0000313" key="3">
    <source>
        <dbReference type="Proteomes" id="UP000742024"/>
    </source>
</evidence>
<evidence type="ECO:0000313" key="2">
    <source>
        <dbReference type="EMBL" id="KAG5964941.1"/>
    </source>
</evidence>
<sequence length="109" mass="11966">MNYTYDSGTSFGALLAEFKSLYQKAGVPSSKMKQELWDTIPADMDTSLSKKSVDPDVDYEQLTEEASRAAYSMQRARAQRQKGSSSRYAGKKNQDGQGAQGESVQGPRA</sequence>
<accession>A0ABQ7PIJ5</accession>
<dbReference type="EMBL" id="SRPR01000036">
    <property type="protein sequence ID" value="KAG5964941.1"/>
    <property type="molecule type" value="Genomic_DNA"/>
</dbReference>
<name>A0ABQ7PIJ5_9HYPO</name>